<evidence type="ECO:0000313" key="2">
    <source>
        <dbReference type="EMBL" id="PVI00075.1"/>
    </source>
</evidence>
<reference evidence="2 3" key="1">
    <citation type="journal article" date="2018" name="Sci. Rep.">
        <title>Comparative genomics provides insights into the lifestyle and reveals functional heterogeneity of dark septate endophytic fungi.</title>
        <authorList>
            <person name="Knapp D.G."/>
            <person name="Nemeth J.B."/>
            <person name="Barry K."/>
            <person name="Hainaut M."/>
            <person name="Henrissat B."/>
            <person name="Johnson J."/>
            <person name="Kuo A."/>
            <person name="Lim J.H.P."/>
            <person name="Lipzen A."/>
            <person name="Nolan M."/>
            <person name="Ohm R.A."/>
            <person name="Tamas L."/>
            <person name="Grigoriev I.V."/>
            <person name="Spatafora J.W."/>
            <person name="Nagy L.G."/>
            <person name="Kovacs G.M."/>
        </authorList>
    </citation>
    <scope>NUCLEOTIDE SEQUENCE [LARGE SCALE GENOMIC DNA]</scope>
    <source>
        <strain evidence="2 3">DSE2036</strain>
    </source>
</reference>
<dbReference type="Proteomes" id="UP000244855">
    <property type="component" value="Unassembled WGS sequence"/>
</dbReference>
<feature type="region of interest" description="Disordered" evidence="1">
    <location>
        <begin position="1"/>
        <end position="87"/>
    </location>
</feature>
<feature type="compositionally biased region" description="Basic residues" evidence="1">
    <location>
        <begin position="43"/>
        <end position="76"/>
    </location>
</feature>
<feature type="compositionally biased region" description="Basic residues" evidence="1">
    <location>
        <begin position="7"/>
        <end position="32"/>
    </location>
</feature>
<evidence type="ECO:0000313" key="3">
    <source>
        <dbReference type="Proteomes" id="UP000244855"/>
    </source>
</evidence>
<accession>A0A2V1DS88</accession>
<evidence type="ECO:0000256" key="1">
    <source>
        <dbReference type="SAM" id="MobiDB-lite"/>
    </source>
</evidence>
<name>A0A2V1DS88_9PLEO</name>
<dbReference type="EMBL" id="KZ805379">
    <property type="protein sequence ID" value="PVI00075.1"/>
    <property type="molecule type" value="Genomic_DNA"/>
</dbReference>
<sequence>MGEEGQKRKRGRKKKKSKTVYRRVQAHARRTYRSLETQGEREKRKRNHQKCRLCIKASGKKTPPKKSNKGKERRHRDPLPTSPKRPSIIVDDVLSSSLLFCCYITYTHAPLQPAHSPTFPYYTLKQPHHPLTQPIK</sequence>
<organism evidence="2 3">
    <name type="scientific">Periconia macrospinosa</name>
    <dbReference type="NCBI Taxonomy" id="97972"/>
    <lineage>
        <taxon>Eukaryota</taxon>
        <taxon>Fungi</taxon>
        <taxon>Dikarya</taxon>
        <taxon>Ascomycota</taxon>
        <taxon>Pezizomycotina</taxon>
        <taxon>Dothideomycetes</taxon>
        <taxon>Pleosporomycetidae</taxon>
        <taxon>Pleosporales</taxon>
        <taxon>Massarineae</taxon>
        <taxon>Periconiaceae</taxon>
        <taxon>Periconia</taxon>
    </lineage>
</organism>
<keyword evidence="3" id="KW-1185">Reference proteome</keyword>
<gene>
    <name evidence="2" type="ORF">DM02DRAFT_409787</name>
</gene>
<dbReference type="AlphaFoldDB" id="A0A2V1DS88"/>
<protein>
    <submittedName>
        <fullName evidence="2">Uncharacterized protein</fullName>
    </submittedName>
</protein>
<proteinExistence type="predicted"/>